<feature type="chain" id="PRO_5030517639" evidence="13">
    <location>
        <begin position="25"/>
        <end position="798"/>
    </location>
</feature>
<evidence type="ECO:0000256" key="1">
    <source>
        <dbReference type="ARBA" id="ARBA00004571"/>
    </source>
</evidence>
<dbReference type="InterPro" id="IPR000531">
    <property type="entry name" value="Beta-barrel_TonB"/>
</dbReference>
<evidence type="ECO:0000256" key="12">
    <source>
        <dbReference type="RuleBase" id="RU003357"/>
    </source>
</evidence>
<evidence type="ECO:0000313" key="17">
    <source>
        <dbReference type="Proteomes" id="UP000548867"/>
    </source>
</evidence>
<dbReference type="InterPro" id="IPR012910">
    <property type="entry name" value="Plug_dom"/>
</dbReference>
<evidence type="ECO:0000256" key="5">
    <source>
        <dbReference type="ARBA" id="ARBA00022692"/>
    </source>
</evidence>
<keyword evidence="9 11" id="KW-0472">Membrane</keyword>
<dbReference type="PANTHER" id="PTHR32552:SF81">
    <property type="entry name" value="TONB-DEPENDENT OUTER MEMBRANE RECEPTOR"/>
    <property type="match status" value="1"/>
</dbReference>
<dbReference type="PANTHER" id="PTHR32552">
    <property type="entry name" value="FERRICHROME IRON RECEPTOR-RELATED"/>
    <property type="match status" value="1"/>
</dbReference>
<gene>
    <name evidence="16" type="ORF">GGR38_004407</name>
</gene>
<evidence type="ECO:0000313" key="16">
    <source>
        <dbReference type="EMBL" id="MBB3957433.1"/>
    </source>
</evidence>
<evidence type="ECO:0000256" key="10">
    <source>
        <dbReference type="ARBA" id="ARBA00023237"/>
    </source>
</evidence>
<feature type="domain" description="TonB-dependent receptor-like beta-barrel" evidence="14">
    <location>
        <begin position="285"/>
        <end position="753"/>
    </location>
</feature>
<evidence type="ECO:0000259" key="14">
    <source>
        <dbReference type="Pfam" id="PF00593"/>
    </source>
</evidence>
<keyword evidence="5 11" id="KW-0812">Transmembrane</keyword>
<comment type="similarity">
    <text evidence="11 12">Belongs to the TonB-dependent receptor family.</text>
</comment>
<dbReference type="InterPro" id="IPR039426">
    <property type="entry name" value="TonB-dep_rcpt-like"/>
</dbReference>
<evidence type="ECO:0000256" key="7">
    <source>
        <dbReference type="ARBA" id="ARBA00023065"/>
    </source>
</evidence>
<reference evidence="16 17" key="1">
    <citation type="submission" date="2020-08" db="EMBL/GenBank/DDBJ databases">
        <title>Genomic Encyclopedia of Type Strains, Phase IV (KMG-IV): sequencing the most valuable type-strain genomes for metagenomic binning, comparative biology and taxonomic classification.</title>
        <authorList>
            <person name="Goeker M."/>
        </authorList>
    </citation>
    <scope>NUCLEOTIDE SEQUENCE [LARGE SCALE GENOMIC DNA]</scope>
    <source>
        <strain evidence="16 17">DSM 27057</strain>
    </source>
</reference>
<sequence length="798" mass="84914">MTKSIHLLTLSSLAALAIATPALAQQAAPAAPAAEPAEVPGDIVVTAQKRSERLVAVPLAVTAVSGASLANQQINDTAGLTRAVPALSYQAGNGPGNSSFRIRGVGTQLFSYGVESAVAVVVDGVVAPRQVQGFADLADLQRVEVLRGPQGTLFGKNATAGVINIVTEAPTNHLTGHFDATVAEKGEYRVKGSVSGPLSENVKGRISAYYNDVGGFIYNANTGRNTNGSKSWGVRGKLEWDATSNLKIKLLADMSSTDADCCSRVPVKITTPAMQTLLGNISATPTNRTVSNDGNGYYRTTTNIVSLQGDLDLGKATVTSITAFQRFTDVDQFEPDQIASNPNRYVGAFAYSQWNDNFNHVAYNNWSQELRIGSNGNSDLTYVAGVFYNHINLNRYQSRRRLTCSSGASIGAACSGTSVSQSAAMNGTYAGDNIAGFGQIDWRAVGGLHVIAGIREQYEAQRVTGSNYGPINSGDVIFPGTVVSSGTTRRSGSALTGKAGLRYEFNRNLQAYASYTRGYKAFALDIDIGTNFATQTGLAPERVNAYELGLKWSAPGGLLDINTALFRSDFTNLQVQALVTDVATGTFNTVLANAGKSRSQGFEVEATLRPVKGLSIGANFSYTDATIDVPGQSCAIQQQTGLSTYSSNTPSNTCYFKQTTTGGVTSTSSAIIDVVGGKLPATPAYRFGITPRYERDFGNLTGFIQMALNYQSSTIFALNQDPLLAQGAYTLVDGSIGVHGPDNRWSATVFVRNMFNQNYYTQLNHGTLLANTTNSGDLWANFNKDSRRYFGATVGFRF</sequence>
<keyword evidence="13" id="KW-0732">Signal</keyword>
<comment type="caution">
    <text evidence="16">The sequence shown here is derived from an EMBL/GenBank/DDBJ whole genome shotgun (WGS) entry which is preliminary data.</text>
</comment>
<keyword evidence="4" id="KW-0410">Iron transport</keyword>
<evidence type="ECO:0000256" key="9">
    <source>
        <dbReference type="ARBA" id="ARBA00023136"/>
    </source>
</evidence>
<keyword evidence="2 11" id="KW-0813">Transport</keyword>
<feature type="signal peptide" evidence="13">
    <location>
        <begin position="1"/>
        <end position="24"/>
    </location>
</feature>
<dbReference type="SUPFAM" id="SSF56935">
    <property type="entry name" value="Porins"/>
    <property type="match status" value="1"/>
</dbReference>
<accession>A0A7W6G8H2</accession>
<evidence type="ECO:0000256" key="6">
    <source>
        <dbReference type="ARBA" id="ARBA00023004"/>
    </source>
</evidence>
<dbReference type="GO" id="GO:0009279">
    <property type="term" value="C:cell outer membrane"/>
    <property type="evidence" value="ECO:0007669"/>
    <property type="project" value="UniProtKB-SubCell"/>
</dbReference>
<comment type="subcellular location">
    <subcellularLocation>
        <location evidence="1 11">Cell outer membrane</location>
        <topology evidence="1 11">Multi-pass membrane protein</topology>
    </subcellularLocation>
</comment>
<evidence type="ECO:0000259" key="15">
    <source>
        <dbReference type="Pfam" id="PF07715"/>
    </source>
</evidence>
<dbReference type="InterPro" id="IPR036942">
    <property type="entry name" value="Beta-barrel_TonB_sf"/>
</dbReference>
<keyword evidence="3 11" id="KW-1134">Transmembrane beta strand</keyword>
<feature type="domain" description="TonB-dependent receptor plug" evidence="15">
    <location>
        <begin position="56"/>
        <end position="162"/>
    </location>
</feature>
<keyword evidence="16" id="KW-0675">Receptor</keyword>
<dbReference type="PROSITE" id="PS52016">
    <property type="entry name" value="TONB_DEPENDENT_REC_3"/>
    <property type="match status" value="1"/>
</dbReference>
<evidence type="ECO:0000256" key="4">
    <source>
        <dbReference type="ARBA" id="ARBA00022496"/>
    </source>
</evidence>
<evidence type="ECO:0000256" key="3">
    <source>
        <dbReference type="ARBA" id="ARBA00022452"/>
    </source>
</evidence>
<evidence type="ECO:0000256" key="11">
    <source>
        <dbReference type="PROSITE-ProRule" id="PRU01360"/>
    </source>
</evidence>
<keyword evidence="17" id="KW-1185">Reference proteome</keyword>
<name>A0A7W6G8H2_9SPHN</name>
<evidence type="ECO:0000256" key="13">
    <source>
        <dbReference type="SAM" id="SignalP"/>
    </source>
</evidence>
<dbReference type="Pfam" id="PF00593">
    <property type="entry name" value="TonB_dep_Rec_b-barrel"/>
    <property type="match status" value="1"/>
</dbReference>
<keyword evidence="10 11" id="KW-0998">Cell outer membrane</keyword>
<dbReference type="CDD" id="cd01347">
    <property type="entry name" value="ligand_gated_channel"/>
    <property type="match status" value="1"/>
</dbReference>
<dbReference type="Gene3D" id="2.40.170.20">
    <property type="entry name" value="TonB-dependent receptor, beta-barrel domain"/>
    <property type="match status" value="1"/>
</dbReference>
<proteinExistence type="inferred from homology"/>
<dbReference type="GO" id="GO:0006826">
    <property type="term" value="P:iron ion transport"/>
    <property type="evidence" value="ECO:0007669"/>
    <property type="project" value="UniProtKB-KW"/>
</dbReference>
<keyword evidence="8 12" id="KW-0798">TonB box</keyword>
<keyword evidence="6" id="KW-0408">Iron</keyword>
<dbReference type="Pfam" id="PF07715">
    <property type="entry name" value="Plug"/>
    <property type="match status" value="1"/>
</dbReference>
<protein>
    <submittedName>
        <fullName evidence="16">Iron complex outermembrane receptor protein</fullName>
    </submittedName>
</protein>
<dbReference type="EMBL" id="JACIDX010000024">
    <property type="protein sequence ID" value="MBB3957433.1"/>
    <property type="molecule type" value="Genomic_DNA"/>
</dbReference>
<dbReference type="Proteomes" id="UP000548867">
    <property type="component" value="Unassembled WGS sequence"/>
</dbReference>
<keyword evidence="7" id="KW-0406">Ion transport</keyword>
<organism evidence="16 17">
    <name type="scientific">Novosphingobium sediminicola</name>
    <dbReference type="NCBI Taxonomy" id="563162"/>
    <lineage>
        <taxon>Bacteria</taxon>
        <taxon>Pseudomonadati</taxon>
        <taxon>Pseudomonadota</taxon>
        <taxon>Alphaproteobacteria</taxon>
        <taxon>Sphingomonadales</taxon>
        <taxon>Sphingomonadaceae</taxon>
        <taxon>Novosphingobium</taxon>
    </lineage>
</organism>
<evidence type="ECO:0000256" key="2">
    <source>
        <dbReference type="ARBA" id="ARBA00022448"/>
    </source>
</evidence>
<evidence type="ECO:0000256" key="8">
    <source>
        <dbReference type="ARBA" id="ARBA00023077"/>
    </source>
</evidence>
<dbReference type="RefSeq" id="WP_183628738.1">
    <property type="nucleotide sequence ID" value="NZ_JACIDX010000024.1"/>
</dbReference>
<dbReference type="AlphaFoldDB" id="A0A7W6G8H2"/>